<reference evidence="2" key="1">
    <citation type="submission" date="2022-02" db="EMBL/GenBank/DDBJ databases">
        <authorList>
            <person name="Henning P.M."/>
            <person name="McCubbin A.G."/>
            <person name="Shore J.S."/>
        </authorList>
    </citation>
    <scope>NUCLEOTIDE SEQUENCE</scope>
    <source>
        <strain evidence="2">F60SS</strain>
        <tissue evidence="2">Leaves</tissue>
    </source>
</reference>
<organism evidence="2 3">
    <name type="scientific">Turnera subulata</name>
    <dbReference type="NCBI Taxonomy" id="218843"/>
    <lineage>
        <taxon>Eukaryota</taxon>
        <taxon>Viridiplantae</taxon>
        <taxon>Streptophyta</taxon>
        <taxon>Embryophyta</taxon>
        <taxon>Tracheophyta</taxon>
        <taxon>Spermatophyta</taxon>
        <taxon>Magnoliopsida</taxon>
        <taxon>eudicotyledons</taxon>
        <taxon>Gunneridae</taxon>
        <taxon>Pentapetalae</taxon>
        <taxon>rosids</taxon>
        <taxon>fabids</taxon>
        <taxon>Malpighiales</taxon>
        <taxon>Passifloraceae</taxon>
        <taxon>Turnera</taxon>
    </lineage>
</organism>
<proteinExistence type="predicted"/>
<dbReference type="GO" id="GO:0009630">
    <property type="term" value="P:gravitropism"/>
    <property type="evidence" value="ECO:0007669"/>
    <property type="project" value="InterPro"/>
</dbReference>
<feature type="region of interest" description="Disordered" evidence="1">
    <location>
        <begin position="108"/>
        <end position="132"/>
    </location>
</feature>
<accession>A0A9Q0F0U3</accession>
<protein>
    <submittedName>
        <fullName evidence="2">Uncharacterized protein</fullName>
    </submittedName>
</protein>
<evidence type="ECO:0000256" key="1">
    <source>
        <dbReference type="SAM" id="MobiDB-lite"/>
    </source>
</evidence>
<dbReference type="EMBL" id="JAKUCV010007743">
    <property type="protein sequence ID" value="KAJ4822159.1"/>
    <property type="molecule type" value="Genomic_DNA"/>
</dbReference>
<feature type="compositionally biased region" description="Polar residues" evidence="1">
    <location>
        <begin position="110"/>
        <end position="122"/>
    </location>
</feature>
<dbReference type="OrthoDB" id="780166at2759"/>
<dbReference type="InterPro" id="IPR038928">
    <property type="entry name" value="LAZY1"/>
</dbReference>
<dbReference type="PANTHER" id="PTHR34959">
    <property type="entry name" value="PROTEIN LAZY 1"/>
    <property type="match status" value="1"/>
</dbReference>
<comment type="caution">
    <text evidence="2">The sequence shown here is derived from an EMBL/GenBank/DDBJ whole genome shotgun (WGS) entry which is preliminary data.</text>
</comment>
<reference evidence="2" key="2">
    <citation type="journal article" date="2023" name="Plants (Basel)">
        <title>Annotation of the Turnera subulata (Passifloraceae) Draft Genome Reveals the S-Locus Evolved after the Divergence of Turneroideae from Passifloroideae in a Stepwise Manner.</title>
        <authorList>
            <person name="Henning P.M."/>
            <person name="Roalson E.H."/>
            <person name="Mir W."/>
            <person name="McCubbin A.G."/>
            <person name="Shore J.S."/>
        </authorList>
    </citation>
    <scope>NUCLEOTIDE SEQUENCE</scope>
    <source>
        <strain evidence="2">F60SS</strain>
    </source>
</reference>
<dbReference type="PANTHER" id="PTHR34959:SF4">
    <property type="entry name" value="PROTEIN LAZY 1"/>
    <property type="match status" value="1"/>
</dbReference>
<dbReference type="AlphaFoldDB" id="A0A9Q0F0U3"/>
<dbReference type="GO" id="GO:2000012">
    <property type="term" value="P:regulation of auxin polar transport"/>
    <property type="evidence" value="ECO:0007669"/>
    <property type="project" value="InterPro"/>
</dbReference>
<name>A0A9Q0F0U3_9ROSI</name>
<evidence type="ECO:0000313" key="3">
    <source>
        <dbReference type="Proteomes" id="UP001141552"/>
    </source>
</evidence>
<evidence type="ECO:0000313" key="2">
    <source>
        <dbReference type="EMBL" id="KAJ4822159.1"/>
    </source>
</evidence>
<gene>
    <name evidence="2" type="ORF">Tsubulata_020764</name>
</gene>
<feature type="region of interest" description="Disordered" evidence="1">
    <location>
        <begin position="226"/>
        <end position="246"/>
    </location>
</feature>
<keyword evidence="3" id="KW-1185">Reference proteome</keyword>
<sequence length="391" mass="44438">MRLLGWMQHKPRQTNLELFKDLAIGSYCSCLSAHPPLDDDHVSHKKPSLDSIYGSRLLQHPNDECEKTSLETVLKTDATGMDWNYKDETSMVTSELFDGFLAIGTLGSEPVTSEPRTPTFPMSSEKLTERKTEVTEKELKLINDELERFLEAEAEEEGCNESLGRSSYVSTVTLNGMQVDEPNSDDCKAAVYPLQEYLFGASIELPETGSQLKERVSLGEMFRRTKATDETDAGKDGKGDMPAKQEHKPAKQFMKKMLKKFHVSSGSPQPGDEATNSASTKKKINKFLKMFHRKVHPESSMDEKDFTKSHKEKTKAAWHQGNYNAGLMHWDENRKFLSDSKSMKGFQRYNNLKLPQYADTSTNGEYWIKTDADCKFLQILTTKQHRSKSYN</sequence>
<dbReference type="Proteomes" id="UP001141552">
    <property type="component" value="Unassembled WGS sequence"/>
</dbReference>